<comment type="caution">
    <text evidence="2">The sequence shown here is derived from an EMBL/GenBank/DDBJ whole genome shotgun (WGS) entry which is preliminary data.</text>
</comment>
<evidence type="ECO:0000256" key="1">
    <source>
        <dbReference type="SAM" id="MobiDB-lite"/>
    </source>
</evidence>
<gene>
    <name evidence="2" type="ORF">L202_07190</name>
</gene>
<dbReference type="EMBL" id="AWGJ01000011">
    <property type="protein sequence ID" value="ODN74888.1"/>
    <property type="molecule type" value="Genomic_DNA"/>
</dbReference>
<dbReference type="RefSeq" id="XP_018990669.1">
    <property type="nucleotide sequence ID" value="XM_019141862.1"/>
</dbReference>
<feature type="compositionally biased region" description="Basic and acidic residues" evidence="1">
    <location>
        <begin position="164"/>
        <end position="177"/>
    </location>
</feature>
<keyword evidence="3" id="KW-1185">Reference proteome</keyword>
<evidence type="ECO:0000313" key="2">
    <source>
        <dbReference type="EMBL" id="ODN74888.1"/>
    </source>
</evidence>
<name>A0A1E3HEW9_9TREE</name>
<dbReference type="OrthoDB" id="10433886at2759"/>
<dbReference type="GeneID" id="30158499"/>
<organism evidence="2 3">
    <name type="scientific">Cryptococcus amylolentus CBS 6039</name>
    <dbReference type="NCBI Taxonomy" id="1295533"/>
    <lineage>
        <taxon>Eukaryota</taxon>
        <taxon>Fungi</taxon>
        <taxon>Dikarya</taxon>
        <taxon>Basidiomycota</taxon>
        <taxon>Agaricomycotina</taxon>
        <taxon>Tremellomycetes</taxon>
        <taxon>Tremellales</taxon>
        <taxon>Cryptococcaceae</taxon>
        <taxon>Cryptococcus</taxon>
    </lineage>
</organism>
<protein>
    <submittedName>
        <fullName evidence="2">Uncharacterized protein</fullName>
    </submittedName>
</protein>
<feature type="compositionally biased region" description="Basic and acidic residues" evidence="1">
    <location>
        <begin position="124"/>
        <end position="156"/>
    </location>
</feature>
<dbReference type="Proteomes" id="UP000094065">
    <property type="component" value="Unassembled WGS sequence"/>
</dbReference>
<evidence type="ECO:0000313" key="3">
    <source>
        <dbReference type="Proteomes" id="UP000094065"/>
    </source>
</evidence>
<proteinExistence type="predicted"/>
<accession>A0A1E3HEW9</accession>
<sequence length="177" mass="20294">MSTDYDTARSSVANHVTRIIDTFLSGLNTTGGFNDYHREILDESRDSMSRDLDHAITTVLQTEITNMEGQGQPVGDMSQLKFLASHVVPVDVDDVLMIGSINGEGWPETEEFNVPLEPSTAEEVEAKNRAREEREARRDQEEYEAYNRAREEREAREEEEDDVIKDREVIELRDDEE</sequence>
<reference evidence="2 3" key="1">
    <citation type="submission" date="2016-06" db="EMBL/GenBank/DDBJ databases">
        <title>Evolution of pathogenesis and genome organization in the Tremellales.</title>
        <authorList>
            <person name="Cuomo C."/>
            <person name="Litvintseva A."/>
            <person name="Heitman J."/>
            <person name="Chen Y."/>
            <person name="Sun S."/>
            <person name="Springer D."/>
            <person name="Dromer F."/>
            <person name="Young S."/>
            <person name="Zeng Q."/>
            <person name="Chapman S."/>
            <person name="Gujja S."/>
            <person name="Saif S."/>
            <person name="Birren B."/>
        </authorList>
    </citation>
    <scope>NUCLEOTIDE SEQUENCE [LARGE SCALE GENOMIC DNA]</scope>
    <source>
        <strain evidence="2 3">CBS 6039</strain>
    </source>
</reference>
<dbReference type="AlphaFoldDB" id="A0A1E3HEW9"/>
<feature type="region of interest" description="Disordered" evidence="1">
    <location>
        <begin position="119"/>
        <end position="177"/>
    </location>
</feature>